<reference evidence="5" key="2">
    <citation type="submission" date="2020-06" db="EMBL/GenBank/DDBJ databases">
        <title>Helianthus annuus Genome sequencing and assembly Release 2.</title>
        <authorList>
            <person name="Gouzy J."/>
            <person name="Langlade N."/>
            <person name="Munos S."/>
        </authorList>
    </citation>
    <scope>NUCLEOTIDE SEQUENCE</scope>
    <source>
        <tissue evidence="5">Leaves</tissue>
    </source>
</reference>
<name>A0A9K3I9M4_HELAN</name>
<reference evidence="5" key="1">
    <citation type="journal article" date="2017" name="Nature">
        <title>The sunflower genome provides insights into oil metabolism, flowering and Asterid evolution.</title>
        <authorList>
            <person name="Badouin H."/>
            <person name="Gouzy J."/>
            <person name="Grassa C.J."/>
            <person name="Murat F."/>
            <person name="Staton S.E."/>
            <person name="Cottret L."/>
            <person name="Lelandais-Briere C."/>
            <person name="Owens G.L."/>
            <person name="Carrere S."/>
            <person name="Mayjonade B."/>
            <person name="Legrand L."/>
            <person name="Gill N."/>
            <person name="Kane N.C."/>
            <person name="Bowers J.E."/>
            <person name="Hubner S."/>
            <person name="Bellec A."/>
            <person name="Berard A."/>
            <person name="Berges H."/>
            <person name="Blanchet N."/>
            <person name="Boniface M.C."/>
            <person name="Brunel D."/>
            <person name="Catrice O."/>
            <person name="Chaidir N."/>
            <person name="Claudel C."/>
            <person name="Donnadieu C."/>
            <person name="Faraut T."/>
            <person name="Fievet G."/>
            <person name="Helmstetter N."/>
            <person name="King M."/>
            <person name="Knapp S.J."/>
            <person name="Lai Z."/>
            <person name="Le Paslier M.C."/>
            <person name="Lippi Y."/>
            <person name="Lorenzon L."/>
            <person name="Mandel J.R."/>
            <person name="Marage G."/>
            <person name="Marchand G."/>
            <person name="Marquand E."/>
            <person name="Bret-Mestries E."/>
            <person name="Morien E."/>
            <person name="Nambeesan S."/>
            <person name="Nguyen T."/>
            <person name="Pegot-Espagnet P."/>
            <person name="Pouilly N."/>
            <person name="Raftis F."/>
            <person name="Sallet E."/>
            <person name="Schiex T."/>
            <person name="Thomas J."/>
            <person name="Vandecasteele C."/>
            <person name="Vares D."/>
            <person name="Vear F."/>
            <person name="Vautrin S."/>
            <person name="Crespi M."/>
            <person name="Mangin B."/>
            <person name="Burke J.M."/>
            <person name="Salse J."/>
            <person name="Munos S."/>
            <person name="Vincourt P."/>
            <person name="Rieseberg L.H."/>
            <person name="Langlade N.B."/>
        </authorList>
    </citation>
    <scope>NUCLEOTIDE SEQUENCE</scope>
    <source>
        <tissue evidence="5">Leaves</tissue>
    </source>
</reference>
<dbReference type="AlphaFoldDB" id="A0A9K3I9M4"/>
<evidence type="ECO:0000313" key="5">
    <source>
        <dbReference type="EMBL" id="KAF5792615.1"/>
    </source>
</evidence>
<proteinExistence type="inferred from homology"/>
<dbReference type="PANTHER" id="PTHR11783">
    <property type="entry name" value="SULFOTRANSFERASE SULT"/>
    <property type="match status" value="1"/>
</dbReference>
<evidence type="ECO:0000256" key="1">
    <source>
        <dbReference type="ARBA" id="ARBA00005771"/>
    </source>
</evidence>
<dbReference type="InterPro" id="IPR000863">
    <property type="entry name" value="Sulfotransferase_dom"/>
</dbReference>
<dbReference type="Proteomes" id="UP000215914">
    <property type="component" value="Unassembled WGS sequence"/>
</dbReference>
<accession>A0A9K3I9M4</accession>
<keyword evidence="6" id="KW-1185">Reference proteome</keyword>
<dbReference type="SUPFAM" id="SSF52540">
    <property type="entry name" value="P-loop containing nucleoside triphosphate hydrolases"/>
    <property type="match status" value="1"/>
</dbReference>
<dbReference type="GO" id="GO:0008146">
    <property type="term" value="F:sulfotransferase activity"/>
    <property type="evidence" value="ECO:0007669"/>
    <property type="project" value="InterPro"/>
</dbReference>
<dbReference type="Gene3D" id="3.40.50.300">
    <property type="entry name" value="P-loop containing nucleotide triphosphate hydrolases"/>
    <property type="match status" value="1"/>
</dbReference>
<comment type="similarity">
    <text evidence="1 3">Belongs to the sulfotransferase 1 family.</text>
</comment>
<dbReference type="InterPro" id="IPR027417">
    <property type="entry name" value="P-loop_NTPase"/>
</dbReference>
<dbReference type="Pfam" id="PF00685">
    <property type="entry name" value="Sulfotransfer_1"/>
    <property type="match status" value="1"/>
</dbReference>
<dbReference type="EC" id="2.8.2.-" evidence="3"/>
<evidence type="ECO:0000256" key="3">
    <source>
        <dbReference type="RuleBase" id="RU361155"/>
    </source>
</evidence>
<organism evidence="5 6">
    <name type="scientific">Helianthus annuus</name>
    <name type="common">Common sunflower</name>
    <dbReference type="NCBI Taxonomy" id="4232"/>
    <lineage>
        <taxon>Eukaryota</taxon>
        <taxon>Viridiplantae</taxon>
        <taxon>Streptophyta</taxon>
        <taxon>Embryophyta</taxon>
        <taxon>Tracheophyta</taxon>
        <taxon>Spermatophyta</taxon>
        <taxon>Magnoliopsida</taxon>
        <taxon>eudicotyledons</taxon>
        <taxon>Gunneridae</taxon>
        <taxon>Pentapetalae</taxon>
        <taxon>asterids</taxon>
        <taxon>campanulids</taxon>
        <taxon>Asterales</taxon>
        <taxon>Asteraceae</taxon>
        <taxon>Asteroideae</taxon>
        <taxon>Heliantheae alliance</taxon>
        <taxon>Heliantheae</taxon>
        <taxon>Helianthus</taxon>
    </lineage>
</organism>
<evidence type="ECO:0000313" key="6">
    <source>
        <dbReference type="Proteomes" id="UP000215914"/>
    </source>
</evidence>
<sequence length="108" mass="11994">MKKEPSVELKKLAAFMGMPFTAEEEKEGVVEEIVKLCSFENLSSLEVNKGGGGGQKFTAKVVVENQEFFRKGEVGDWKNHLTEEMKDRIDNITNDKLKGSGLTLGLTK</sequence>
<evidence type="ECO:0000256" key="2">
    <source>
        <dbReference type="ARBA" id="ARBA00022679"/>
    </source>
</evidence>
<gene>
    <name evidence="5" type="ORF">HanXRQr2_Chr09g0407931</name>
</gene>
<dbReference type="Gramene" id="mRNA:HanXRQr2_Chr09g0407931">
    <property type="protein sequence ID" value="CDS:HanXRQr2_Chr09g0407931.1"/>
    <property type="gene ID" value="HanXRQr2_Chr09g0407931"/>
</dbReference>
<protein>
    <recommendedName>
        <fullName evidence="3">Sulfotransferase</fullName>
        <ecNumber evidence="3">2.8.2.-</ecNumber>
    </recommendedName>
</protein>
<dbReference type="EMBL" id="MNCJ02000324">
    <property type="protein sequence ID" value="KAF5792615.1"/>
    <property type="molecule type" value="Genomic_DNA"/>
</dbReference>
<keyword evidence="2 3" id="KW-0808">Transferase</keyword>
<feature type="domain" description="Sulfotransferase" evidence="4">
    <location>
        <begin position="1"/>
        <end position="101"/>
    </location>
</feature>
<comment type="caution">
    <text evidence="5">The sequence shown here is derived from an EMBL/GenBank/DDBJ whole genome shotgun (WGS) entry which is preliminary data.</text>
</comment>
<evidence type="ECO:0000259" key="4">
    <source>
        <dbReference type="Pfam" id="PF00685"/>
    </source>
</evidence>